<evidence type="ECO:0000256" key="5">
    <source>
        <dbReference type="ARBA" id="ARBA00022729"/>
    </source>
</evidence>
<dbReference type="EMBL" id="CABPSI010000005">
    <property type="protein sequence ID" value="VVE51084.1"/>
    <property type="molecule type" value="Genomic_DNA"/>
</dbReference>
<protein>
    <submittedName>
        <fullName evidence="7">Nitrate ABC transporter substrate-binding protein</fullName>
    </submittedName>
</protein>
<keyword evidence="2" id="KW-0813">Transport</keyword>
<evidence type="ECO:0000256" key="1">
    <source>
        <dbReference type="ARBA" id="ARBA00004308"/>
    </source>
</evidence>
<gene>
    <name evidence="7" type="ORF">PIN31115_04674</name>
</gene>
<evidence type="ECO:0000256" key="3">
    <source>
        <dbReference type="ARBA" id="ARBA00022475"/>
    </source>
</evidence>
<reference evidence="7 8" key="1">
    <citation type="submission" date="2019-08" db="EMBL/GenBank/DDBJ databases">
        <authorList>
            <person name="Peeters C."/>
        </authorList>
    </citation>
    <scope>NUCLEOTIDE SEQUENCE [LARGE SCALE GENOMIC DNA]</scope>
    <source>
        <strain evidence="7 8">LMG 31115</strain>
    </source>
</reference>
<proteinExistence type="predicted"/>
<dbReference type="Proteomes" id="UP000333828">
    <property type="component" value="Unassembled WGS sequence"/>
</dbReference>
<dbReference type="Gene3D" id="3.40.190.10">
    <property type="entry name" value="Periplasmic binding protein-like II"/>
    <property type="match status" value="2"/>
</dbReference>
<dbReference type="InterPro" id="IPR044527">
    <property type="entry name" value="NrtA/CpmA_ABC-bd_dom"/>
</dbReference>
<sequence length="404" mass="43448">MSTSSWKDFGAGRADTLGAASGGGPEKRHLRVGFVALSDAAPLVVAKRLELGHEHGLTLELSRESSWAAVRDKLLTGELDAAHSLYGLVYGVQLGIGGPREDMAVLMVLNRNGQAVTVTPSLAEAMTQTGSLREALGTLGRTPVFAQTFPTGTHAMFLNYWFAAQGIDPLSEIARIVIPPAHMVAAMEEGGLDGFCCGEPWHAVAQARELGRTVAVSSDIWPNHPEKVLACRRDFVTRYPNTALALVRTLLSACRWLDMPGHREEAAGWLAEPAWVGAPRDLIAARLLGDFGKLQGRHALLPVSFFDDGAVTYPRLSDGMWFISQYRRWGMVGDDALAEAALTAAQINQIGLYEAAAQAEGVPVANAPVREVLCDGRVWDEAAWGAGADLRDYVEGFPIRVKPA</sequence>
<accession>A0A5E4YQB6</accession>
<dbReference type="RefSeq" id="WP_150686092.1">
    <property type="nucleotide sequence ID" value="NZ_CABPSI010000005.1"/>
</dbReference>
<name>A0A5E4YQB6_9BURK</name>
<dbReference type="AlphaFoldDB" id="A0A5E4YQB6"/>
<evidence type="ECO:0000256" key="4">
    <source>
        <dbReference type="ARBA" id="ARBA00022519"/>
    </source>
</evidence>
<dbReference type="Pfam" id="PF13379">
    <property type="entry name" value="NMT1_2"/>
    <property type="match status" value="1"/>
</dbReference>
<dbReference type="SUPFAM" id="SSF53850">
    <property type="entry name" value="Periplasmic binding protein-like II"/>
    <property type="match status" value="1"/>
</dbReference>
<evidence type="ECO:0000256" key="6">
    <source>
        <dbReference type="ARBA" id="ARBA00023136"/>
    </source>
</evidence>
<keyword evidence="8" id="KW-1185">Reference proteome</keyword>
<evidence type="ECO:0000313" key="8">
    <source>
        <dbReference type="Proteomes" id="UP000333828"/>
    </source>
</evidence>
<dbReference type="PANTHER" id="PTHR30024">
    <property type="entry name" value="ALIPHATIC SULFONATES-BINDING PROTEIN-RELATED"/>
    <property type="match status" value="1"/>
</dbReference>
<comment type="subcellular location">
    <subcellularLocation>
        <location evidence="1">Endomembrane system</location>
    </subcellularLocation>
</comment>
<dbReference type="CDD" id="cd13553">
    <property type="entry name" value="PBP2_NrtA_CpmA_like"/>
    <property type="match status" value="1"/>
</dbReference>
<evidence type="ECO:0000256" key="2">
    <source>
        <dbReference type="ARBA" id="ARBA00022448"/>
    </source>
</evidence>
<dbReference type="GO" id="GO:0012505">
    <property type="term" value="C:endomembrane system"/>
    <property type="evidence" value="ECO:0007669"/>
    <property type="project" value="UniProtKB-SubCell"/>
</dbReference>
<evidence type="ECO:0000313" key="7">
    <source>
        <dbReference type="EMBL" id="VVE51084.1"/>
    </source>
</evidence>
<keyword evidence="4" id="KW-0997">Cell inner membrane</keyword>
<organism evidence="7 8">
    <name type="scientific">Pandoraea iniqua</name>
    <dbReference type="NCBI Taxonomy" id="2508288"/>
    <lineage>
        <taxon>Bacteria</taxon>
        <taxon>Pseudomonadati</taxon>
        <taxon>Pseudomonadota</taxon>
        <taxon>Betaproteobacteria</taxon>
        <taxon>Burkholderiales</taxon>
        <taxon>Burkholderiaceae</taxon>
        <taxon>Pandoraea</taxon>
    </lineage>
</organism>
<keyword evidence="3" id="KW-1003">Cell membrane</keyword>
<keyword evidence="5" id="KW-0732">Signal</keyword>
<dbReference type="PANTHER" id="PTHR30024:SF7">
    <property type="entry name" value="NITRATE_NITRITE BINDING PROTEIN NRTA"/>
    <property type="match status" value="1"/>
</dbReference>
<keyword evidence="6" id="KW-0472">Membrane</keyword>